<feature type="coiled-coil region" evidence="1">
    <location>
        <begin position="171"/>
        <end position="198"/>
    </location>
</feature>
<dbReference type="Proteomes" id="UP000886742">
    <property type="component" value="Unassembled WGS sequence"/>
</dbReference>
<reference evidence="2" key="2">
    <citation type="journal article" date="2021" name="PeerJ">
        <title>Extensive microbial diversity within the chicken gut microbiome revealed by metagenomics and culture.</title>
        <authorList>
            <person name="Gilroy R."/>
            <person name="Ravi A."/>
            <person name="Getino M."/>
            <person name="Pursley I."/>
            <person name="Horton D.L."/>
            <person name="Alikhan N.F."/>
            <person name="Baker D."/>
            <person name="Gharbi K."/>
            <person name="Hall N."/>
            <person name="Watson M."/>
            <person name="Adriaenssens E.M."/>
            <person name="Foster-Nyarko E."/>
            <person name="Jarju S."/>
            <person name="Secka A."/>
            <person name="Antonio M."/>
            <person name="Oren A."/>
            <person name="Chaudhuri R.R."/>
            <person name="La Ragione R."/>
            <person name="Hildebrand F."/>
            <person name="Pallen M.J."/>
        </authorList>
    </citation>
    <scope>NUCLEOTIDE SEQUENCE</scope>
    <source>
        <strain evidence="2">ChiGjej3B3-5194</strain>
    </source>
</reference>
<comment type="caution">
    <text evidence="2">The sequence shown here is derived from an EMBL/GenBank/DDBJ whole genome shotgun (WGS) entry which is preliminary data.</text>
</comment>
<dbReference type="AlphaFoldDB" id="A0A9D1FFS5"/>
<reference evidence="2" key="1">
    <citation type="submission" date="2020-10" db="EMBL/GenBank/DDBJ databases">
        <authorList>
            <person name="Gilroy R."/>
        </authorList>
    </citation>
    <scope>NUCLEOTIDE SEQUENCE</scope>
    <source>
        <strain evidence="2">ChiGjej3B3-5194</strain>
    </source>
</reference>
<name>A0A9D1FFS5_9PROT</name>
<sequence length="667" mass="72857">MDQFCATANDSYRRCVCSSRLTDIQERERALSQASGQLQDFKDLNIEVIPKTAEEVNAMLTASEGELAMIEDTSESSQQLAGIREVLSSTKNNALSTLGTLDIAGDINQIWATTDLASGQNIANLTGEALYNAVHSQCIDLIADQCPSSSTLDMVVSAYGMYIENDCSTLLNALNTQLVQANSSIRETEREMNQARLENYNAHNSTAINDCIAQVRVDITADTACGTDYVHCLDITGRYLNRDTGEPIYSADFYQLGNQISLEGDVLTNATNRLIVAELNNKRIYAARGLETCRDIADEVWDEFVRQAIVEIYQGQQEKIRDVKNECLDVVNTCYDEQSESLKDFSNVKEELLTGSRLELSEELCQEKLYACSNLYGDPNGDGLELLLTAMHDITDQKIAAQCQSLLEAFATDMCAVPSNDTLHNYPYGCRVYAPGDAIYASNWFCNQLQWDDSSSGSGGAGGGDIITPITGYSCPTFKKYTSCNYGYYMATQNAEGSWSYNGTPVAGNRCLACPAGSQCPGGTDGPQGGTAGAEVDEDCGDDYAGSLYQRMVKYATQVCVRPSDYDKITTGELSIPTTVLQDVNIVMDKIRVDMATVLSTECDRLGGTWVDTQWIDETGAENGGGDGKHDKTGHQQYKYFYDETGSNTKWGYCADTESVSTATQGL</sequence>
<keyword evidence="1" id="KW-0175">Coiled coil</keyword>
<dbReference type="EMBL" id="DVJI01000009">
    <property type="protein sequence ID" value="HIS70775.1"/>
    <property type="molecule type" value="Genomic_DNA"/>
</dbReference>
<evidence type="ECO:0000313" key="3">
    <source>
        <dbReference type="Proteomes" id="UP000886742"/>
    </source>
</evidence>
<evidence type="ECO:0000256" key="1">
    <source>
        <dbReference type="SAM" id="Coils"/>
    </source>
</evidence>
<evidence type="ECO:0000313" key="2">
    <source>
        <dbReference type="EMBL" id="HIS70775.1"/>
    </source>
</evidence>
<accession>A0A9D1FFS5</accession>
<organism evidence="2 3">
    <name type="scientific">Candidatus Enterousia intestinigallinarum</name>
    <dbReference type="NCBI Taxonomy" id="2840790"/>
    <lineage>
        <taxon>Bacteria</taxon>
        <taxon>Pseudomonadati</taxon>
        <taxon>Pseudomonadota</taxon>
        <taxon>Alphaproteobacteria</taxon>
        <taxon>Candidatus Enterousia</taxon>
    </lineage>
</organism>
<protein>
    <submittedName>
        <fullName evidence="2">Uncharacterized protein</fullName>
    </submittedName>
</protein>
<proteinExistence type="predicted"/>
<gene>
    <name evidence="2" type="ORF">IAD02_02175</name>
</gene>